<evidence type="ECO:0000256" key="5">
    <source>
        <dbReference type="ARBA" id="ARBA00022801"/>
    </source>
</evidence>
<dbReference type="KEGG" id="marz:MARA_59000"/>
<evidence type="ECO:0000256" key="6">
    <source>
        <dbReference type="ARBA" id="ARBA00023102"/>
    </source>
</evidence>
<accession>A0A7I7S6E0</accession>
<evidence type="ECO:0000313" key="10">
    <source>
        <dbReference type="EMBL" id="BBY52432.1"/>
    </source>
</evidence>
<proteinExistence type="inferred from homology"/>
<evidence type="ECO:0000256" key="4">
    <source>
        <dbReference type="ARBA" id="ARBA00022605"/>
    </source>
</evidence>
<keyword evidence="11" id="KW-1185">Reference proteome</keyword>
<dbReference type="EMBL" id="AP022593">
    <property type="protein sequence ID" value="BBY52432.1"/>
    <property type="molecule type" value="Genomic_DNA"/>
</dbReference>
<keyword evidence="4 8" id="KW-0028">Amino-acid biosynthesis</keyword>
<dbReference type="UniPathway" id="UPA00031">
    <property type="reaction ID" value="UER00013"/>
</dbReference>
<dbReference type="GO" id="GO:0000105">
    <property type="term" value="P:L-histidine biosynthetic process"/>
    <property type="evidence" value="ECO:0007669"/>
    <property type="project" value="UniProtKB-UniRule"/>
</dbReference>
<comment type="catalytic activity">
    <reaction evidence="7 8">
        <text>L-histidinol phosphate + H2O = L-histidinol + phosphate</text>
        <dbReference type="Rhea" id="RHEA:14465"/>
        <dbReference type="ChEBI" id="CHEBI:15377"/>
        <dbReference type="ChEBI" id="CHEBI:43474"/>
        <dbReference type="ChEBI" id="CHEBI:57699"/>
        <dbReference type="ChEBI" id="CHEBI:57980"/>
        <dbReference type="EC" id="3.1.3.15"/>
    </reaction>
</comment>
<sequence>MDRPTRNLPADNHVHTRWSWDTAESSSMQLACAHAVQLGVPGVAFTEHVDFVDWSGEGTTDVARPAEVGPRPRVVPFDVDSYLADVARCRESFPQLRILSGIEAGEPHLFAQSVASVLRAGEFERVLGSLHAIEHRGVLTGVGHALFAELGTRELMTRYFTEMVTLVDGSAAFNVLAHCDFPRRYWPTERAGRYRETDFEEQYRAVFRALAASGRALEINTRSPLASVELMRWWWQEGGDAVSFGSDAHTPLRVGEHFATAVDVVEAAGFRPGRDRFDFWRR</sequence>
<evidence type="ECO:0000256" key="8">
    <source>
        <dbReference type="RuleBase" id="RU366003"/>
    </source>
</evidence>
<organism evidence="10 11">
    <name type="scientific">Mycolicibacterium arabiense</name>
    <dbReference type="NCBI Taxonomy" id="1286181"/>
    <lineage>
        <taxon>Bacteria</taxon>
        <taxon>Bacillati</taxon>
        <taxon>Actinomycetota</taxon>
        <taxon>Actinomycetes</taxon>
        <taxon>Mycobacteriales</taxon>
        <taxon>Mycobacteriaceae</taxon>
        <taxon>Mycolicibacterium</taxon>
    </lineage>
</organism>
<geneLocation type="plasmid" evidence="11">
    <name>pjcm18538 dna</name>
</geneLocation>
<keyword evidence="6 8" id="KW-0368">Histidine biosynthesis</keyword>
<reference evidence="10 11" key="1">
    <citation type="journal article" date="2019" name="Emerg. Microbes Infect.">
        <title>Comprehensive subspecies identification of 175 nontuberculous mycobacteria species based on 7547 genomic profiles.</title>
        <authorList>
            <person name="Matsumoto Y."/>
            <person name="Kinjo T."/>
            <person name="Motooka D."/>
            <person name="Nabeya D."/>
            <person name="Jung N."/>
            <person name="Uechi K."/>
            <person name="Horii T."/>
            <person name="Iida T."/>
            <person name="Fujita J."/>
            <person name="Nakamura S."/>
        </authorList>
    </citation>
    <scope>NUCLEOTIDE SEQUENCE [LARGE SCALE GENOMIC DNA]</scope>
    <source>
        <strain evidence="10 11">JCM 18538</strain>
    </source>
</reference>
<feature type="domain" description="PHP" evidence="9">
    <location>
        <begin position="11"/>
        <end position="221"/>
    </location>
</feature>
<evidence type="ECO:0000256" key="7">
    <source>
        <dbReference type="ARBA" id="ARBA00049158"/>
    </source>
</evidence>
<dbReference type="PANTHER" id="PTHR21039:SF0">
    <property type="entry name" value="HISTIDINOL-PHOSPHATASE"/>
    <property type="match status" value="1"/>
</dbReference>
<comment type="similarity">
    <text evidence="2 8">Belongs to the PHP hydrolase family. HisK subfamily.</text>
</comment>
<evidence type="ECO:0000256" key="3">
    <source>
        <dbReference type="ARBA" id="ARBA00013085"/>
    </source>
</evidence>
<evidence type="ECO:0000259" key="9">
    <source>
        <dbReference type="Pfam" id="PF02811"/>
    </source>
</evidence>
<dbReference type="InterPro" id="IPR016195">
    <property type="entry name" value="Pol/histidinol_Pase-like"/>
</dbReference>
<name>A0A7I7S6E0_9MYCO</name>
<dbReference type="RefSeq" id="WP_163924282.1">
    <property type="nucleotide sequence ID" value="NZ_AP022593.1"/>
</dbReference>
<evidence type="ECO:0000256" key="2">
    <source>
        <dbReference type="ARBA" id="ARBA00009152"/>
    </source>
</evidence>
<dbReference type="PANTHER" id="PTHR21039">
    <property type="entry name" value="HISTIDINOL PHOSPHATASE-RELATED"/>
    <property type="match status" value="1"/>
</dbReference>
<dbReference type="Proteomes" id="UP000467428">
    <property type="component" value="Chromosome"/>
</dbReference>
<comment type="pathway">
    <text evidence="1 8">Amino-acid biosynthesis; L-histidine biosynthesis; L-histidine from 5-phospho-alpha-D-ribose 1-diphosphate: step 8/9.</text>
</comment>
<protein>
    <recommendedName>
        <fullName evidence="3 8">Histidinol-phosphatase</fullName>
        <shortName evidence="8">HolPase</shortName>
        <ecNumber evidence="3 8">3.1.3.15</ecNumber>
    </recommendedName>
</protein>
<evidence type="ECO:0000313" key="11">
    <source>
        <dbReference type="Proteomes" id="UP000467428"/>
    </source>
</evidence>
<dbReference type="AlphaFoldDB" id="A0A7I7S6E0"/>
<dbReference type="GO" id="GO:0005737">
    <property type="term" value="C:cytoplasm"/>
    <property type="evidence" value="ECO:0007669"/>
    <property type="project" value="TreeGrafter"/>
</dbReference>
<gene>
    <name evidence="10" type="ORF">MARA_59000</name>
</gene>
<dbReference type="InterPro" id="IPR010140">
    <property type="entry name" value="Histidinol_P_phosphatase_HisJ"/>
</dbReference>
<dbReference type="Pfam" id="PF02811">
    <property type="entry name" value="PHP"/>
    <property type="match status" value="1"/>
</dbReference>
<dbReference type="SUPFAM" id="SSF89550">
    <property type="entry name" value="PHP domain-like"/>
    <property type="match status" value="1"/>
</dbReference>
<keyword evidence="5 8" id="KW-0378">Hydrolase</keyword>
<dbReference type="GO" id="GO:0004401">
    <property type="term" value="F:histidinol-phosphatase activity"/>
    <property type="evidence" value="ECO:0007669"/>
    <property type="project" value="UniProtKB-UniRule"/>
</dbReference>
<dbReference type="Gene3D" id="3.20.20.140">
    <property type="entry name" value="Metal-dependent hydrolases"/>
    <property type="match status" value="1"/>
</dbReference>
<dbReference type="InterPro" id="IPR004013">
    <property type="entry name" value="PHP_dom"/>
</dbReference>
<evidence type="ECO:0000256" key="1">
    <source>
        <dbReference type="ARBA" id="ARBA00004970"/>
    </source>
</evidence>
<dbReference type="EC" id="3.1.3.15" evidence="3 8"/>